<organism evidence="2 3">
    <name type="scientific">Ignelater luminosus</name>
    <name type="common">Cucubano</name>
    <name type="synonym">Pyrophorus luminosus</name>
    <dbReference type="NCBI Taxonomy" id="2038154"/>
    <lineage>
        <taxon>Eukaryota</taxon>
        <taxon>Metazoa</taxon>
        <taxon>Ecdysozoa</taxon>
        <taxon>Arthropoda</taxon>
        <taxon>Hexapoda</taxon>
        <taxon>Insecta</taxon>
        <taxon>Pterygota</taxon>
        <taxon>Neoptera</taxon>
        <taxon>Endopterygota</taxon>
        <taxon>Coleoptera</taxon>
        <taxon>Polyphaga</taxon>
        <taxon>Elateriformia</taxon>
        <taxon>Elateroidea</taxon>
        <taxon>Elateridae</taxon>
        <taxon>Agrypninae</taxon>
        <taxon>Pyrophorini</taxon>
        <taxon>Ignelater</taxon>
    </lineage>
</organism>
<comment type="caution">
    <text evidence="2">The sequence shown here is derived from an EMBL/GenBank/DDBJ whole genome shotgun (WGS) entry which is preliminary data.</text>
</comment>
<dbReference type="AlphaFoldDB" id="A0A8K0CVP6"/>
<name>A0A8K0CVP6_IGNLU</name>
<evidence type="ECO:0000313" key="3">
    <source>
        <dbReference type="Proteomes" id="UP000801492"/>
    </source>
</evidence>
<dbReference type="EMBL" id="VTPC01008876">
    <property type="protein sequence ID" value="KAF2892202.1"/>
    <property type="molecule type" value="Genomic_DNA"/>
</dbReference>
<proteinExistence type="predicted"/>
<feature type="region of interest" description="Disordered" evidence="1">
    <location>
        <begin position="51"/>
        <end position="85"/>
    </location>
</feature>
<protein>
    <recommendedName>
        <fullName evidence="4">Endonuclease-reverse transcriptase</fullName>
    </recommendedName>
</protein>
<evidence type="ECO:0008006" key="4">
    <source>
        <dbReference type="Google" id="ProtNLM"/>
    </source>
</evidence>
<reference evidence="2" key="1">
    <citation type="submission" date="2019-08" db="EMBL/GenBank/DDBJ databases">
        <title>The genome of the North American firefly Photinus pyralis.</title>
        <authorList>
            <consortium name="Photinus pyralis genome working group"/>
            <person name="Fallon T.R."/>
            <person name="Sander Lower S.E."/>
            <person name="Weng J.-K."/>
        </authorList>
    </citation>
    <scope>NUCLEOTIDE SEQUENCE</scope>
    <source>
        <strain evidence="2">TRF0915ILg1</strain>
        <tissue evidence="2">Whole body</tissue>
    </source>
</reference>
<sequence length="124" mass="14265">KKVGQMGRESAEEDTRRNQGLKWTMKKLIQLRSGGKIQTSKYHRCNQSLKSKMAGHVHRMSETRQTKKVLLGGVGGKKRGRPKRQWQDAIKEDLTRLGGENRQALAEDRSKWKKLVERLKAISL</sequence>
<dbReference type="Proteomes" id="UP000801492">
    <property type="component" value="Unassembled WGS sequence"/>
</dbReference>
<gene>
    <name evidence="2" type="ORF">ILUMI_13972</name>
</gene>
<evidence type="ECO:0000256" key="1">
    <source>
        <dbReference type="SAM" id="MobiDB-lite"/>
    </source>
</evidence>
<evidence type="ECO:0000313" key="2">
    <source>
        <dbReference type="EMBL" id="KAF2892202.1"/>
    </source>
</evidence>
<keyword evidence="3" id="KW-1185">Reference proteome</keyword>
<feature type="non-terminal residue" evidence="2">
    <location>
        <position position="1"/>
    </location>
</feature>
<accession>A0A8K0CVP6</accession>